<dbReference type="STRING" id="530584.SAMN05421630_105271"/>
<dbReference type="PANTHER" id="PTHR43365:SF1">
    <property type="entry name" value="ACETYL-COA C-ACYLTRANSFERASE"/>
    <property type="match status" value="1"/>
</dbReference>
<dbReference type="GO" id="GO:0016747">
    <property type="term" value="F:acyltransferase activity, transferring groups other than amino-acyl groups"/>
    <property type="evidence" value="ECO:0007669"/>
    <property type="project" value="InterPro"/>
</dbReference>
<dbReference type="PIRSF" id="PIRSF000429">
    <property type="entry name" value="Ac-CoA_Ac_transf"/>
    <property type="match status" value="1"/>
</dbReference>
<keyword evidence="6" id="KW-1185">Reference proteome</keyword>
<dbReference type="Proteomes" id="UP000199494">
    <property type="component" value="Unassembled WGS sequence"/>
</dbReference>
<dbReference type="RefSeq" id="WP_091804692.1">
    <property type="nucleotide sequence ID" value="NZ_CP016353.1"/>
</dbReference>
<dbReference type="InterPro" id="IPR016039">
    <property type="entry name" value="Thiolase-like"/>
</dbReference>
<protein>
    <submittedName>
        <fullName evidence="5">Acetyl-CoA C-acetyltransferase</fullName>
    </submittedName>
</protein>
<dbReference type="AlphaFoldDB" id="A0A222VQT3"/>
<keyword evidence="3 4" id="KW-0012">Acyltransferase</keyword>
<accession>A0A222VQT3</accession>
<proteinExistence type="inferred from homology"/>
<dbReference type="Pfam" id="PF02803">
    <property type="entry name" value="Thiolase_C"/>
    <property type="match status" value="1"/>
</dbReference>
<name>A0A222VQT3_9PSEU</name>
<dbReference type="PROSITE" id="PS00737">
    <property type="entry name" value="THIOLASE_2"/>
    <property type="match status" value="1"/>
</dbReference>
<evidence type="ECO:0000313" key="6">
    <source>
        <dbReference type="Proteomes" id="UP000199494"/>
    </source>
</evidence>
<dbReference type="InterPro" id="IPR020617">
    <property type="entry name" value="Thiolase_C"/>
</dbReference>
<evidence type="ECO:0000256" key="1">
    <source>
        <dbReference type="ARBA" id="ARBA00010982"/>
    </source>
</evidence>
<organism evidence="5 6">
    <name type="scientific">Prauserella marina</name>
    <dbReference type="NCBI Taxonomy" id="530584"/>
    <lineage>
        <taxon>Bacteria</taxon>
        <taxon>Bacillati</taxon>
        <taxon>Actinomycetota</taxon>
        <taxon>Actinomycetes</taxon>
        <taxon>Pseudonocardiales</taxon>
        <taxon>Pseudonocardiaceae</taxon>
        <taxon>Prauserella</taxon>
    </lineage>
</organism>
<dbReference type="InterPro" id="IPR002155">
    <property type="entry name" value="Thiolase"/>
</dbReference>
<evidence type="ECO:0000256" key="2">
    <source>
        <dbReference type="ARBA" id="ARBA00022679"/>
    </source>
</evidence>
<dbReference type="SUPFAM" id="SSF53901">
    <property type="entry name" value="Thiolase-like"/>
    <property type="match status" value="2"/>
</dbReference>
<dbReference type="Pfam" id="PF00108">
    <property type="entry name" value="Thiolase_N"/>
    <property type="match status" value="1"/>
</dbReference>
<dbReference type="PANTHER" id="PTHR43365">
    <property type="entry name" value="BLR7806 PROTEIN"/>
    <property type="match status" value="1"/>
</dbReference>
<dbReference type="CDD" id="cd00751">
    <property type="entry name" value="thiolase"/>
    <property type="match status" value="1"/>
</dbReference>
<dbReference type="EMBL" id="FMZE01000005">
    <property type="protein sequence ID" value="SDD03313.1"/>
    <property type="molecule type" value="Genomic_DNA"/>
</dbReference>
<dbReference type="NCBIfam" id="TIGR01930">
    <property type="entry name" value="AcCoA-C-Actrans"/>
    <property type="match status" value="1"/>
</dbReference>
<evidence type="ECO:0000256" key="4">
    <source>
        <dbReference type="RuleBase" id="RU003557"/>
    </source>
</evidence>
<evidence type="ECO:0000256" key="3">
    <source>
        <dbReference type="ARBA" id="ARBA00023315"/>
    </source>
</evidence>
<dbReference type="InterPro" id="IPR020613">
    <property type="entry name" value="Thiolase_CS"/>
</dbReference>
<keyword evidence="2 4" id="KW-0808">Transferase</keyword>
<dbReference type="OrthoDB" id="3607666at2"/>
<dbReference type="InterPro" id="IPR020616">
    <property type="entry name" value="Thiolase_N"/>
</dbReference>
<sequence>MPQRIPSTSAVLVDAARTPFGKRDGALSGVHAADLLGAVQRGVLDRTGVAPDSVGQVIGGCVTPIGEQFGNITRTAWLHAGLPAATGATTIDAQCSTALQAVLLVAGQIATGSLDVGLACGVEVMSRVPLTPKSGRGLGTPRPENWALDTPDQYTAADRIAARRGFGRADIDAYGLRSQRRAATAWRERRFARQIIPVAAGGGLVEKDEGLRDTSMAALAALTPTKPDGLHTAGTSSQVSDGASAALLMSSRAAEETGVTPLARLTAHRVVGGDTEYLLDGPVEAASLLFERTGMTVADIDLFEVNEAFAAVPMSFARVHGIAEDRLNVSGGAIALGHPAGATGIRLLATALAELERRDASTAMIAICASAATSCLILERL</sequence>
<dbReference type="NCBIfam" id="NF005889">
    <property type="entry name" value="PRK07850.1"/>
    <property type="match status" value="1"/>
</dbReference>
<reference evidence="5 6" key="1">
    <citation type="submission" date="2016-10" db="EMBL/GenBank/DDBJ databases">
        <authorList>
            <person name="de Groot N.N."/>
        </authorList>
    </citation>
    <scope>NUCLEOTIDE SEQUENCE [LARGE SCALE GENOMIC DNA]</scope>
    <source>
        <strain evidence="5 6">CGMCC 4.5506</strain>
    </source>
</reference>
<comment type="similarity">
    <text evidence="1 4">Belongs to the thiolase-like superfamily. Thiolase family.</text>
</comment>
<dbReference type="KEGG" id="pmad:BAY61_16115"/>
<dbReference type="Gene3D" id="3.40.47.10">
    <property type="match status" value="2"/>
</dbReference>
<evidence type="ECO:0000313" key="5">
    <source>
        <dbReference type="EMBL" id="SDD03313.1"/>
    </source>
</evidence>
<gene>
    <name evidence="5" type="ORF">SAMN05421630_105271</name>
</gene>